<proteinExistence type="predicted"/>
<dbReference type="AlphaFoldDB" id="A0A7X0LLJ8"/>
<evidence type="ECO:0000259" key="1">
    <source>
        <dbReference type="Pfam" id="PF08281"/>
    </source>
</evidence>
<name>A0A7X0LLJ8_9BACT</name>
<feature type="domain" description="RNA polymerase sigma factor 70 region 4 type 2" evidence="1">
    <location>
        <begin position="8"/>
        <end position="48"/>
    </location>
</feature>
<dbReference type="Proteomes" id="UP000541810">
    <property type="component" value="Unassembled WGS sequence"/>
</dbReference>
<dbReference type="EMBL" id="JACHGY010000001">
    <property type="protein sequence ID" value="MBB6430711.1"/>
    <property type="molecule type" value="Genomic_DNA"/>
</dbReference>
<dbReference type="InterPro" id="IPR036388">
    <property type="entry name" value="WH-like_DNA-bd_sf"/>
</dbReference>
<keyword evidence="3" id="KW-1185">Reference proteome</keyword>
<dbReference type="GO" id="GO:0006352">
    <property type="term" value="P:DNA-templated transcription initiation"/>
    <property type="evidence" value="ECO:0007669"/>
    <property type="project" value="InterPro"/>
</dbReference>
<reference evidence="2 3" key="1">
    <citation type="submission" date="2020-08" db="EMBL/GenBank/DDBJ databases">
        <title>Genomic Encyclopedia of Type Strains, Phase IV (KMG-IV): sequencing the most valuable type-strain genomes for metagenomic binning, comparative biology and taxonomic classification.</title>
        <authorList>
            <person name="Goeker M."/>
        </authorList>
    </citation>
    <scope>NUCLEOTIDE SEQUENCE [LARGE SCALE GENOMIC DNA]</scope>
    <source>
        <strain evidence="2 3">DSM 103725</strain>
    </source>
</reference>
<dbReference type="RefSeq" id="WP_184678208.1">
    <property type="nucleotide sequence ID" value="NZ_JACHGY010000001.1"/>
</dbReference>
<dbReference type="InterPro" id="IPR013249">
    <property type="entry name" value="RNA_pol_sigma70_r4_t2"/>
</dbReference>
<comment type="caution">
    <text evidence="2">The sequence shown here is derived from an EMBL/GenBank/DDBJ whole genome shotgun (WGS) entry which is preliminary data.</text>
</comment>
<organism evidence="2 3">
    <name type="scientific">Algisphaera agarilytica</name>
    <dbReference type="NCBI Taxonomy" id="1385975"/>
    <lineage>
        <taxon>Bacteria</taxon>
        <taxon>Pseudomonadati</taxon>
        <taxon>Planctomycetota</taxon>
        <taxon>Phycisphaerae</taxon>
        <taxon>Phycisphaerales</taxon>
        <taxon>Phycisphaeraceae</taxon>
        <taxon>Algisphaera</taxon>
    </lineage>
</organism>
<keyword evidence="2" id="KW-0804">Transcription</keyword>
<dbReference type="Gene3D" id="1.10.10.10">
    <property type="entry name" value="Winged helix-like DNA-binding domain superfamily/Winged helix DNA-binding domain"/>
    <property type="match status" value="1"/>
</dbReference>
<evidence type="ECO:0000313" key="3">
    <source>
        <dbReference type="Proteomes" id="UP000541810"/>
    </source>
</evidence>
<accession>A0A7X0LLJ8</accession>
<gene>
    <name evidence="2" type="ORF">HNQ40_002517</name>
</gene>
<sequence length="88" mass="9946">MSSTEAACVKKCLNALERIERYVVLMFFADELTPAEIGVVLDVSLRRVTDILDRFREAVAHVLTRNDQQRDAQAYVANWLLSPHSAVV</sequence>
<dbReference type="SUPFAM" id="SSF88659">
    <property type="entry name" value="Sigma3 and sigma4 domains of RNA polymerase sigma factors"/>
    <property type="match status" value="1"/>
</dbReference>
<dbReference type="InterPro" id="IPR013324">
    <property type="entry name" value="RNA_pol_sigma_r3/r4-like"/>
</dbReference>
<dbReference type="Pfam" id="PF08281">
    <property type="entry name" value="Sigma70_r4_2"/>
    <property type="match status" value="1"/>
</dbReference>
<protein>
    <submittedName>
        <fullName evidence="2">DNA-directed RNA polymerase specialized sigma24 family protein</fullName>
    </submittedName>
</protein>
<dbReference type="GO" id="GO:0016987">
    <property type="term" value="F:sigma factor activity"/>
    <property type="evidence" value="ECO:0007669"/>
    <property type="project" value="InterPro"/>
</dbReference>
<evidence type="ECO:0000313" key="2">
    <source>
        <dbReference type="EMBL" id="MBB6430711.1"/>
    </source>
</evidence>
<keyword evidence="2" id="KW-0240">DNA-directed RNA polymerase</keyword>
<dbReference type="GO" id="GO:0003677">
    <property type="term" value="F:DNA binding"/>
    <property type="evidence" value="ECO:0007669"/>
    <property type="project" value="InterPro"/>
</dbReference>
<dbReference type="GO" id="GO:0000428">
    <property type="term" value="C:DNA-directed RNA polymerase complex"/>
    <property type="evidence" value="ECO:0007669"/>
    <property type="project" value="UniProtKB-KW"/>
</dbReference>